<dbReference type="AlphaFoldDB" id="A0A7R9VDP7"/>
<dbReference type="EMBL" id="HBED01000493">
    <property type="protein sequence ID" value="CAD8290908.1"/>
    <property type="molecule type" value="Transcribed_RNA"/>
</dbReference>
<feature type="compositionally biased region" description="Basic and acidic residues" evidence="1">
    <location>
        <begin position="145"/>
        <end position="157"/>
    </location>
</feature>
<gene>
    <name evidence="2" type="ORF">TDUB1175_LOCUS265</name>
</gene>
<reference evidence="2" key="1">
    <citation type="submission" date="2021-01" db="EMBL/GenBank/DDBJ databases">
        <authorList>
            <person name="Corre E."/>
            <person name="Pelletier E."/>
            <person name="Niang G."/>
            <person name="Scheremetjew M."/>
            <person name="Finn R."/>
            <person name="Kale V."/>
            <person name="Holt S."/>
            <person name="Cochrane G."/>
            <person name="Meng A."/>
            <person name="Brown T."/>
            <person name="Cohen L."/>
        </authorList>
    </citation>
    <scope>NUCLEOTIDE SEQUENCE</scope>
    <source>
        <strain evidence="2">CCMP147</strain>
    </source>
</reference>
<feature type="compositionally biased region" description="Polar residues" evidence="1">
    <location>
        <begin position="128"/>
        <end position="140"/>
    </location>
</feature>
<feature type="region of interest" description="Disordered" evidence="1">
    <location>
        <begin position="221"/>
        <end position="247"/>
    </location>
</feature>
<feature type="compositionally biased region" description="Basic and acidic residues" evidence="1">
    <location>
        <begin position="389"/>
        <end position="401"/>
    </location>
</feature>
<name>A0A7R9VDP7_9STRA</name>
<sequence>MSTAEQDAIDHDAVTAELREEVRALTARVEKVRKENDNLVNPLTDRPPHHWLLAVARIPIPRNQISRCQRLNFKDVRSAHDFILGFALEFGSGDKPACAWVGAVSISKIMSRNQEIIMTMRPDRFRRSSAQESNGCSTAMSDDDDGRRSSNHGRQDDDSSLARGSSSPSPDDDLPRARCREYRYRTEEEEEAEAAAATVRGEFFGVDGRSTFATTTTMLTTRRQRMRQRRLPSRRRRSAANATIPRRRRRGLSSSVVNLCSALLLLSAAMSSFSSSFLPFAMAKGPDRSTNEDRIVNGTSALLRFVGRYGLVLFETADALSDDAVDAIADATEAYGLARLKSEYASQTQYKLASVEVDVVKTATETTGNRRLWWEEDDNEEENTKRRRPVDALRGGDRSRSATESSDEEATLDEEDEDEGAVPAVSNFNAVLEVRCRRAQALNWIEELYATADAREA</sequence>
<feature type="compositionally biased region" description="Acidic residues" evidence="1">
    <location>
        <begin position="405"/>
        <end position="420"/>
    </location>
</feature>
<protein>
    <submittedName>
        <fullName evidence="2">Uncharacterized protein</fullName>
    </submittedName>
</protein>
<feature type="region of interest" description="Disordered" evidence="1">
    <location>
        <begin position="120"/>
        <end position="178"/>
    </location>
</feature>
<proteinExistence type="predicted"/>
<evidence type="ECO:0000313" key="2">
    <source>
        <dbReference type="EMBL" id="CAD8290908.1"/>
    </source>
</evidence>
<evidence type="ECO:0000256" key="1">
    <source>
        <dbReference type="SAM" id="MobiDB-lite"/>
    </source>
</evidence>
<feature type="region of interest" description="Disordered" evidence="1">
    <location>
        <begin position="377"/>
        <end position="424"/>
    </location>
</feature>
<feature type="compositionally biased region" description="Basic residues" evidence="1">
    <location>
        <begin position="222"/>
        <end position="238"/>
    </location>
</feature>
<accession>A0A7R9VDP7</accession>
<organism evidence="2">
    <name type="scientific">Pseudictyota dubia</name>
    <dbReference type="NCBI Taxonomy" id="2749911"/>
    <lineage>
        <taxon>Eukaryota</taxon>
        <taxon>Sar</taxon>
        <taxon>Stramenopiles</taxon>
        <taxon>Ochrophyta</taxon>
        <taxon>Bacillariophyta</taxon>
        <taxon>Mediophyceae</taxon>
        <taxon>Biddulphiophycidae</taxon>
        <taxon>Eupodiscales</taxon>
        <taxon>Odontellaceae</taxon>
        <taxon>Pseudictyota</taxon>
    </lineage>
</organism>